<evidence type="ECO:0000256" key="4">
    <source>
        <dbReference type="ARBA" id="ARBA00022679"/>
    </source>
</evidence>
<gene>
    <name evidence="11" type="ORF">IBG24_06665</name>
</gene>
<evidence type="ECO:0000259" key="10">
    <source>
        <dbReference type="SMART" id="SM00387"/>
    </source>
</evidence>
<dbReference type="PANTHER" id="PTHR24421">
    <property type="entry name" value="NITRATE/NITRITE SENSOR PROTEIN NARX-RELATED"/>
    <property type="match status" value="1"/>
</dbReference>
<protein>
    <recommendedName>
        <fullName evidence="2">histidine kinase</fullName>
        <ecNumber evidence="2">2.7.13.3</ecNumber>
    </recommendedName>
</protein>
<evidence type="ECO:0000256" key="9">
    <source>
        <dbReference type="SAM" id="Phobius"/>
    </source>
</evidence>
<keyword evidence="7" id="KW-0067">ATP-binding</keyword>
<keyword evidence="5" id="KW-0547">Nucleotide-binding</keyword>
<dbReference type="Pfam" id="PF07730">
    <property type="entry name" value="HisKA_3"/>
    <property type="match status" value="1"/>
</dbReference>
<keyword evidence="9" id="KW-1133">Transmembrane helix</keyword>
<evidence type="ECO:0000256" key="7">
    <source>
        <dbReference type="ARBA" id="ARBA00022840"/>
    </source>
</evidence>
<reference evidence="11" key="1">
    <citation type="submission" date="2020-09" db="EMBL/GenBank/DDBJ databases">
        <title>Novel species in genus Aeromicrobium.</title>
        <authorList>
            <person name="Zhang G."/>
        </authorList>
    </citation>
    <scope>NUCLEOTIDE SEQUENCE</scope>
    <source>
        <strain evidence="11">Zg-636</strain>
    </source>
</reference>
<dbReference type="RefSeq" id="WP_187769050.1">
    <property type="nucleotide sequence ID" value="NZ_JACTVM010000002.1"/>
</dbReference>
<dbReference type="GO" id="GO:0000155">
    <property type="term" value="F:phosphorelay sensor kinase activity"/>
    <property type="evidence" value="ECO:0007669"/>
    <property type="project" value="InterPro"/>
</dbReference>
<dbReference type="InterPro" id="IPR055558">
    <property type="entry name" value="DUF7134"/>
</dbReference>
<keyword evidence="3" id="KW-0597">Phosphoprotein</keyword>
<keyword evidence="9" id="KW-0812">Transmembrane</keyword>
<dbReference type="Gene3D" id="3.30.565.10">
    <property type="entry name" value="Histidine kinase-like ATPase, C-terminal domain"/>
    <property type="match status" value="1"/>
</dbReference>
<sequence>MKEQVDVSRSPWRLGPRAARWFDFLLASALVLPTFPLTLLVGQSPYPALLSLAQTVPLFWRRRHPVAVFAVVAGASVLQAATYDMPVWGQVGFPAALYALARYGSGRSALVGLFVGLCGAVVASWVWTSAQFAAYPPGLEYIDYDMGLEDLLPYLLSITAIVLAAWALGSQARIRRAYEAGLVERGRQLALEAEQRAVLAAAEERTRIAREMHDVVAHGLSVMIVQADGARYAAAKDPQIAVRTLETVAKVGREGLTEMRRLLGLLRGTEDPALAPQPGLADLPSLVTANDHVDLEVPDPLPDVPDGVALTVFRLVQESLTNVRKHAGPQARATVRLRAPGDAVEIEVVDDGHGASAAETSGLGLLGMRERVEVHGGTLHVGPAAGGGWAVRARIPL</sequence>
<feature type="transmembrane region" description="Helical" evidence="9">
    <location>
        <begin position="109"/>
        <end position="127"/>
    </location>
</feature>
<dbReference type="PANTHER" id="PTHR24421:SF10">
    <property type="entry name" value="NITRATE_NITRITE SENSOR PROTEIN NARQ"/>
    <property type="match status" value="1"/>
</dbReference>
<keyword evidence="9" id="KW-0472">Membrane</keyword>
<keyword evidence="8" id="KW-0902">Two-component regulatory system</keyword>
<keyword evidence="6 11" id="KW-0418">Kinase</keyword>
<evidence type="ECO:0000313" key="12">
    <source>
        <dbReference type="Proteomes" id="UP000620591"/>
    </source>
</evidence>
<evidence type="ECO:0000256" key="1">
    <source>
        <dbReference type="ARBA" id="ARBA00000085"/>
    </source>
</evidence>
<feature type="transmembrane region" description="Helical" evidence="9">
    <location>
        <begin position="21"/>
        <end position="46"/>
    </location>
</feature>
<organism evidence="11 12">
    <name type="scientific">Aeromicrobium senzhongii</name>
    <dbReference type="NCBI Taxonomy" id="2663859"/>
    <lineage>
        <taxon>Bacteria</taxon>
        <taxon>Bacillati</taxon>
        <taxon>Actinomycetota</taxon>
        <taxon>Actinomycetes</taxon>
        <taxon>Propionibacteriales</taxon>
        <taxon>Nocardioidaceae</taxon>
        <taxon>Aeromicrobium</taxon>
    </lineage>
</organism>
<dbReference type="CDD" id="cd16917">
    <property type="entry name" value="HATPase_UhpB-NarQ-NarX-like"/>
    <property type="match status" value="1"/>
</dbReference>
<feature type="domain" description="Histidine kinase/HSP90-like ATPase" evidence="10">
    <location>
        <begin position="307"/>
        <end position="397"/>
    </location>
</feature>
<comment type="catalytic activity">
    <reaction evidence="1">
        <text>ATP + protein L-histidine = ADP + protein N-phospho-L-histidine.</text>
        <dbReference type="EC" id="2.7.13.3"/>
    </reaction>
</comment>
<keyword evidence="4" id="KW-0808">Transferase</keyword>
<dbReference type="Gene3D" id="1.20.5.1930">
    <property type="match status" value="1"/>
</dbReference>
<dbReference type="GO" id="GO:0016020">
    <property type="term" value="C:membrane"/>
    <property type="evidence" value="ECO:0007669"/>
    <property type="project" value="InterPro"/>
</dbReference>
<evidence type="ECO:0000256" key="2">
    <source>
        <dbReference type="ARBA" id="ARBA00012438"/>
    </source>
</evidence>
<name>A0A8I0ETU7_9ACTN</name>
<feature type="transmembrane region" description="Helical" evidence="9">
    <location>
        <begin position="151"/>
        <end position="169"/>
    </location>
</feature>
<evidence type="ECO:0000256" key="3">
    <source>
        <dbReference type="ARBA" id="ARBA00022553"/>
    </source>
</evidence>
<dbReference type="SUPFAM" id="SSF55874">
    <property type="entry name" value="ATPase domain of HSP90 chaperone/DNA topoisomerase II/histidine kinase"/>
    <property type="match status" value="1"/>
</dbReference>
<dbReference type="SMART" id="SM00387">
    <property type="entry name" value="HATPase_c"/>
    <property type="match status" value="1"/>
</dbReference>
<dbReference type="Pfam" id="PF02518">
    <property type="entry name" value="HATPase_c"/>
    <property type="match status" value="1"/>
</dbReference>
<dbReference type="AlphaFoldDB" id="A0A8I0ETU7"/>
<proteinExistence type="predicted"/>
<dbReference type="InterPro" id="IPR011712">
    <property type="entry name" value="Sig_transdc_His_kin_sub3_dim/P"/>
</dbReference>
<evidence type="ECO:0000256" key="6">
    <source>
        <dbReference type="ARBA" id="ARBA00022777"/>
    </source>
</evidence>
<dbReference type="Proteomes" id="UP000620591">
    <property type="component" value="Unassembled WGS sequence"/>
</dbReference>
<dbReference type="EC" id="2.7.13.3" evidence="2"/>
<dbReference type="GO" id="GO:0046983">
    <property type="term" value="F:protein dimerization activity"/>
    <property type="evidence" value="ECO:0007669"/>
    <property type="project" value="InterPro"/>
</dbReference>
<feature type="transmembrane region" description="Helical" evidence="9">
    <location>
        <begin position="66"/>
        <end position="88"/>
    </location>
</feature>
<evidence type="ECO:0000256" key="5">
    <source>
        <dbReference type="ARBA" id="ARBA00022741"/>
    </source>
</evidence>
<dbReference type="InterPro" id="IPR050482">
    <property type="entry name" value="Sensor_HK_TwoCompSys"/>
</dbReference>
<accession>A0A8I0ETU7</accession>
<dbReference type="InterPro" id="IPR036890">
    <property type="entry name" value="HATPase_C_sf"/>
</dbReference>
<dbReference type="GO" id="GO:0005524">
    <property type="term" value="F:ATP binding"/>
    <property type="evidence" value="ECO:0007669"/>
    <property type="project" value="UniProtKB-KW"/>
</dbReference>
<evidence type="ECO:0000313" key="11">
    <source>
        <dbReference type="EMBL" id="MBC9225989.1"/>
    </source>
</evidence>
<evidence type="ECO:0000256" key="8">
    <source>
        <dbReference type="ARBA" id="ARBA00023012"/>
    </source>
</evidence>
<comment type="caution">
    <text evidence="11">The sequence shown here is derived from an EMBL/GenBank/DDBJ whole genome shotgun (WGS) entry which is preliminary data.</text>
</comment>
<dbReference type="InterPro" id="IPR003594">
    <property type="entry name" value="HATPase_dom"/>
</dbReference>
<dbReference type="EMBL" id="JACTVM010000002">
    <property type="protein sequence ID" value="MBC9225989.1"/>
    <property type="molecule type" value="Genomic_DNA"/>
</dbReference>
<dbReference type="Pfam" id="PF23539">
    <property type="entry name" value="DUF7134"/>
    <property type="match status" value="1"/>
</dbReference>